<evidence type="ECO:0000313" key="3">
    <source>
        <dbReference type="Proteomes" id="UP000499080"/>
    </source>
</evidence>
<accession>A0A4Y2FER1</accession>
<feature type="region of interest" description="Disordered" evidence="1">
    <location>
        <begin position="106"/>
        <end position="160"/>
    </location>
</feature>
<feature type="region of interest" description="Disordered" evidence="1">
    <location>
        <begin position="1"/>
        <end position="27"/>
    </location>
</feature>
<evidence type="ECO:0000313" key="2">
    <source>
        <dbReference type="EMBL" id="GBM38739.1"/>
    </source>
</evidence>
<name>A0A4Y2FER1_ARAVE</name>
<evidence type="ECO:0000256" key="1">
    <source>
        <dbReference type="SAM" id="MobiDB-lite"/>
    </source>
</evidence>
<feature type="region of interest" description="Disordered" evidence="1">
    <location>
        <begin position="176"/>
        <end position="212"/>
    </location>
</feature>
<dbReference type="SUPFAM" id="SSF47473">
    <property type="entry name" value="EF-hand"/>
    <property type="match status" value="1"/>
</dbReference>
<dbReference type="EMBL" id="BGPR01000876">
    <property type="protein sequence ID" value="GBM38739.1"/>
    <property type="molecule type" value="Genomic_DNA"/>
</dbReference>
<proteinExistence type="predicted"/>
<gene>
    <name evidence="2" type="ORF">AVEN_252926_1</name>
</gene>
<comment type="caution">
    <text evidence="2">The sequence shown here is derived from an EMBL/GenBank/DDBJ whole genome shotgun (WGS) entry which is preliminary data.</text>
</comment>
<feature type="compositionally biased region" description="Low complexity" evidence="1">
    <location>
        <begin position="127"/>
        <end position="143"/>
    </location>
</feature>
<keyword evidence="3" id="KW-1185">Reference proteome</keyword>
<dbReference type="OrthoDB" id="6423861at2759"/>
<feature type="compositionally biased region" description="Polar residues" evidence="1">
    <location>
        <begin position="7"/>
        <end position="27"/>
    </location>
</feature>
<feature type="compositionally biased region" description="Polar residues" evidence="1">
    <location>
        <begin position="194"/>
        <end position="203"/>
    </location>
</feature>
<dbReference type="InterPro" id="IPR011992">
    <property type="entry name" value="EF-hand-dom_pair"/>
</dbReference>
<reference evidence="2 3" key="1">
    <citation type="journal article" date="2019" name="Sci. Rep.">
        <title>Orb-weaving spider Araneus ventricosus genome elucidates the spidroin gene catalogue.</title>
        <authorList>
            <person name="Kono N."/>
            <person name="Nakamura H."/>
            <person name="Ohtoshi R."/>
            <person name="Moran D.A.P."/>
            <person name="Shinohara A."/>
            <person name="Yoshida Y."/>
            <person name="Fujiwara M."/>
            <person name="Mori M."/>
            <person name="Tomita M."/>
            <person name="Arakawa K."/>
        </authorList>
    </citation>
    <scope>NUCLEOTIDE SEQUENCE [LARGE SCALE GENOMIC DNA]</scope>
</reference>
<protein>
    <submittedName>
        <fullName evidence="2">Uncharacterized protein</fullName>
    </submittedName>
</protein>
<dbReference type="AlphaFoldDB" id="A0A4Y2FER1"/>
<organism evidence="2 3">
    <name type="scientific">Araneus ventricosus</name>
    <name type="common">Orbweaver spider</name>
    <name type="synonym">Epeira ventricosa</name>
    <dbReference type="NCBI Taxonomy" id="182803"/>
    <lineage>
        <taxon>Eukaryota</taxon>
        <taxon>Metazoa</taxon>
        <taxon>Ecdysozoa</taxon>
        <taxon>Arthropoda</taxon>
        <taxon>Chelicerata</taxon>
        <taxon>Arachnida</taxon>
        <taxon>Araneae</taxon>
        <taxon>Araneomorphae</taxon>
        <taxon>Entelegynae</taxon>
        <taxon>Araneoidea</taxon>
        <taxon>Araneidae</taxon>
        <taxon>Araneus</taxon>
    </lineage>
</organism>
<dbReference type="Proteomes" id="UP000499080">
    <property type="component" value="Unassembled WGS sequence"/>
</dbReference>
<sequence>MHAGDYRNTSKPKPEQQFSGKETEFHSNTSRYYLNEDILLKNHDFETKNENPSNTLFQPGKTYLLQNQKKECPVKSNDTSGNEDIQHFENGNAMSLYTARRDNLSNDKRTIQIEPVGRTNSTARPNGISLGSLSAPSILSSASKQHLSGEGSDGNERPKRDFKNERYLIEHQATVFNKVPEKFQPSRKERNQEMKSGQRSKNVNVKKRQDPRKRLKIPIKRLYLTENGKMPSHEKSSLDSVNEMKYIPDRRNSDETDRCSSYSESDLRYIAEQENQINERNMPYPKFQQSLKQSFPKNSVNDNLKYISNVLRCSNYEVPHEESLNENYSKNSDSRFTTDNFLQKELSDFKDFLIYRRNLQNQRVNRGPKIRTIYIPESVQVQEMKELHNRMLKNDRKNEKEYVNEHRSKLRSHLKTKHFHKMRRPKVSDDVLWKQFEQNFRRYATTKRYSGEVIPCKISTEWMSNMGVVGDLLTEKDADTEFKKAAGPKITMNIHEYKEFLITLTIKKKLPFYEIYRRMCGI</sequence>
<feature type="compositionally biased region" description="Basic and acidic residues" evidence="1">
    <location>
        <begin position="179"/>
        <end position="193"/>
    </location>
</feature>